<dbReference type="PANTHER" id="PTHR36394">
    <property type="entry name" value="OS01G0277700 PROTEIN"/>
    <property type="match status" value="1"/>
</dbReference>
<feature type="transmembrane region" description="Helical" evidence="1">
    <location>
        <begin position="40"/>
        <end position="66"/>
    </location>
</feature>
<feature type="transmembrane region" description="Helical" evidence="1">
    <location>
        <begin position="143"/>
        <end position="167"/>
    </location>
</feature>
<accession>A0ABP8MVQ1</accession>
<keyword evidence="3" id="KW-1185">Reference proteome</keyword>
<dbReference type="Proteomes" id="UP001501175">
    <property type="component" value="Unassembled WGS sequence"/>
</dbReference>
<feature type="transmembrane region" description="Helical" evidence="1">
    <location>
        <begin position="187"/>
        <end position="203"/>
    </location>
</feature>
<organism evidence="2 3">
    <name type="scientific">Nibrella saemangeumensis</name>
    <dbReference type="NCBI Taxonomy" id="1084526"/>
    <lineage>
        <taxon>Bacteria</taxon>
        <taxon>Pseudomonadati</taxon>
        <taxon>Bacteroidota</taxon>
        <taxon>Cytophagia</taxon>
        <taxon>Cytophagales</taxon>
        <taxon>Spirosomataceae</taxon>
        <taxon>Nibrella</taxon>
    </lineage>
</organism>
<feature type="transmembrane region" description="Helical" evidence="1">
    <location>
        <begin position="114"/>
        <end position="136"/>
    </location>
</feature>
<dbReference type="EMBL" id="BAABHD010000027">
    <property type="protein sequence ID" value="GAA4455636.1"/>
    <property type="molecule type" value="Genomic_DNA"/>
</dbReference>
<keyword evidence="1" id="KW-0472">Membrane</keyword>
<keyword evidence="1" id="KW-0812">Transmembrane</keyword>
<dbReference type="RefSeq" id="WP_345243721.1">
    <property type="nucleotide sequence ID" value="NZ_BAABHD010000027.1"/>
</dbReference>
<sequence length="204" mass="22187">MESLLIGSLVISVIHAALPNHWLPVVLIGRSENWSLRDTLSVSAISGLFHTFSTVLLGVLIGAVGLELSERMEHQTRWLSSGLLIGMGIIYLARPALHTHKEVSTAGTGRSKRAIIVTLAMAMLFSPCLEIEAFFFTAGTYGWLSIVTLAVFYTVFTVGGMVLLTALSFRGLAHLHGHWLEHHEKRLTGGMLIGLGIVNLFVSI</sequence>
<evidence type="ECO:0008006" key="4">
    <source>
        <dbReference type="Google" id="ProtNLM"/>
    </source>
</evidence>
<protein>
    <recommendedName>
        <fullName evidence="4">Urease accessory protein UreH-like transmembrane domain-containing protein</fullName>
    </recommendedName>
</protein>
<keyword evidence="1" id="KW-1133">Transmembrane helix</keyword>
<proteinExistence type="predicted"/>
<reference evidence="3" key="1">
    <citation type="journal article" date="2019" name="Int. J. Syst. Evol. Microbiol.">
        <title>The Global Catalogue of Microorganisms (GCM) 10K type strain sequencing project: providing services to taxonomists for standard genome sequencing and annotation.</title>
        <authorList>
            <consortium name="The Broad Institute Genomics Platform"/>
            <consortium name="The Broad Institute Genome Sequencing Center for Infectious Disease"/>
            <person name="Wu L."/>
            <person name="Ma J."/>
        </authorList>
    </citation>
    <scope>NUCLEOTIDE SEQUENCE [LARGE SCALE GENOMIC DNA]</scope>
    <source>
        <strain evidence="3">JCM 17927</strain>
    </source>
</reference>
<gene>
    <name evidence="2" type="ORF">GCM10023189_23670</name>
</gene>
<evidence type="ECO:0000256" key="1">
    <source>
        <dbReference type="SAM" id="Phobius"/>
    </source>
</evidence>
<comment type="caution">
    <text evidence="2">The sequence shown here is derived from an EMBL/GenBank/DDBJ whole genome shotgun (WGS) entry which is preliminary data.</text>
</comment>
<feature type="transmembrane region" description="Helical" evidence="1">
    <location>
        <begin position="78"/>
        <end position="94"/>
    </location>
</feature>
<name>A0ABP8MVQ1_9BACT</name>
<evidence type="ECO:0000313" key="2">
    <source>
        <dbReference type="EMBL" id="GAA4455636.1"/>
    </source>
</evidence>
<evidence type="ECO:0000313" key="3">
    <source>
        <dbReference type="Proteomes" id="UP001501175"/>
    </source>
</evidence>
<dbReference type="PANTHER" id="PTHR36394:SF1">
    <property type="entry name" value="OS01G0277700 PROTEIN"/>
    <property type="match status" value="1"/>
</dbReference>